<dbReference type="Proteomes" id="UP000070400">
    <property type="component" value="Unassembled WGS sequence"/>
</dbReference>
<dbReference type="EMBL" id="LHXX01000010">
    <property type="protein sequence ID" value="KXB02634.1"/>
    <property type="molecule type" value="Genomic_DNA"/>
</dbReference>
<dbReference type="AlphaFoldDB" id="A0A133V884"/>
<dbReference type="Gene3D" id="3.40.50.720">
    <property type="entry name" value="NAD(P)-binding Rossmann-like Domain"/>
    <property type="match status" value="1"/>
</dbReference>
<dbReference type="SUPFAM" id="SSF51735">
    <property type="entry name" value="NAD(P)-binding Rossmann-fold domains"/>
    <property type="match status" value="1"/>
</dbReference>
<proteinExistence type="predicted"/>
<keyword evidence="3" id="KW-1185">Reference proteome</keyword>
<gene>
    <name evidence="2" type="ORF">AKJ43_01250</name>
</gene>
<organism evidence="2 3">
    <name type="scientific">candidate division MSBL1 archaeon SCGC-AAA261D19</name>
    <dbReference type="NCBI Taxonomy" id="1698273"/>
    <lineage>
        <taxon>Archaea</taxon>
        <taxon>Methanobacteriati</taxon>
        <taxon>Methanobacteriota</taxon>
        <taxon>candidate division MSBL1</taxon>
    </lineage>
</organism>
<name>A0A133V884_9EURY</name>
<dbReference type="Pfam" id="PF01370">
    <property type="entry name" value="Epimerase"/>
    <property type="match status" value="1"/>
</dbReference>
<dbReference type="PATRIC" id="fig|1698273.3.peg.86"/>
<evidence type="ECO:0000313" key="3">
    <source>
        <dbReference type="Proteomes" id="UP000070400"/>
    </source>
</evidence>
<dbReference type="InterPro" id="IPR001509">
    <property type="entry name" value="Epimerase_deHydtase"/>
</dbReference>
<sequence length="305" mass="34106">MRVLVTGGAGFIGSNLVEALVARGDSVTVLDNFSTGAEENLEEVLDDIKVVRGSCQKISSLDLNGFKSIFHIGIPSSSPMYKDDPSLVGKAINGFIEVMELAADDKANVVYASSSSIYAQCSPPHREDMELEPFDYYTEARIAMERLAKVYHGLHNVNSVGMRFFSIYGPHEEFKGRYANIVSQFLWKIKEGKRPKIYGDGEQTRDFTYVGDVVKACLEAADRDLGCERVNVGTGRETSFNRVVELINQILGKSIQPEHVENPIDNYVYRTKADLTKAKKLLDYEPSIDLEEGIKNLIEINYQRK</sequence>
<dbReference type="PANTHER" id="PTHR43245">
    <property type="entry name" value="BIFUNCTIONAL POLYMYXIN RESISTANCE PROTEIN ARNA"/>
    <property type="match status" value="1"/>
</dbReference>
<feature type="domain" description="NAD-dependent epimerase/dehydratase" evidence="1">
    <location>
        <begin position="3"/>
        <end position="233"/>
    </location>
</feature>
<dbReference type="InterPro" id="IPR036291">
    <property type="entry name" value="NAD(P)-bd_dom_sf"/>
</dbReference>
<dbReference type="Gene3D" id="3.90.25.10">
    <property type="entry name" value="UDP-galactose 4-epimerase, domain 1"/>
    <property type="match status" value="1"/>
</dbReference>
<evidence type="ECO:0000313" key="2">
    <source>
        <dbReference type="EMBL" id="KXB02634.1"/>
    </source>
</evidence>
<comment type="caution">
    <text evidence="2">The sequence shown here is derived from an EMBL/GenBank/DDBJ whole genome shotgun (WGS) entry which is preliminary data.</text>
</comment>
<dbReference type="InterPro" id="IPR050177">
    <property type="entry name" value="Lipid_A_modif_metabolic_enz"/>
</dbReference>
<accession>A0A133V884</accession>
<protein>
    <submittedName>
        <fullName evidence="2">Nucleoside-diphosphate sugar epimerase</fullName>
    </submittedName>
</protein>
<evidence type="ECO:0000259" key="1">
    <source>
        <dbReference type="Pfam" id="PF01370"/>
    </source>
</evidence>
<dbReference type="PANTHER" id="PTHR43245:SF13">
    <property type="entry name" value="UDP-D-APIOSE_UDP-D-XYLOSE SYNTHASE 2"/>
    <property type="match status" value="1"/>
</dbReference>
<reference evidence="2 3" key="1">
    <citation type="journal article" date="2016" name="Sci. Rep.">
        <title>Metabolic traits of an uncultured archaeal lineage -MSBL1- from brine pools of the Red Sea.</title>
        <authorList>
            <person name="Mwirichia R."/>
            <person name="Alam I."/>
            <person name="Rashid M."/>
            <person name="Vinu M."/>
            <person name="Ba-Alawi W."/>
            <person name="Anthony Kamau A."/>
            <person name="Kamanda Ngugi D."/>
            <person name="Goker M."/>
            <person name="Klenk H.P."/>
            <person name="Bajic V."/>
            <person name="Stingl U."/>
        </authorList>
    </citation>
    <scope>NUCLEOTIDE SEQUENCE [LARGE SCALE GENOMIC DNA]</scope>
    <source>
        <strain evidence="2">SCGC-AAA261D19</strain>
    </source>
</reference>